<proteinExistence type="predicted"/>
<dbReference type="KEGG" id="psn:Pedsa_0081"/>
<evidence type="ECO:0000313" key="2">
    <source>
        <dbReference type="Proteomes" id="UP000000310"/>
    </source>
</evidence>
<dbReference type="HOGENOM" id="CLU_1775833_0_0_10"/>
<organism evidence="1 2">
    <name type="scientific">Pseudopedobacter saltans (strain ATCC 51119 / DSM 12145 / JCM 21818 / CCUG 39354 / LMG 10337 / NBRC 100064 / NCIMB 13643)</name>
    <name type="common">Pedobacter saltans</name>
    <dbReference type="NCBI Taxonomy" id="762903"/>
    <lineage>
        <taxon>Bacteria</taxon>
        <taxon>Pseudomonadati</taxon>
        <taxon>Bacteroidota</taxon>
        <taxon>Sphingobacteriia</taxon>
        <taxon>Sphingobacteriales</taxon>
        <taxon>Sphingobacteriaceae</taxon>
        <taxon>Pseudopedobacter</taxon>
    </lineage>
</organism>
<dbReference type="STRING" id="762903.Pedsa_0081"/>
<accession>F0SCT0</accession>
<sequence length="146" mass="17124">MTIKRGLKFSKKSPFVFQAAVNIYLKSEIITKIVVWRRSNICNQMKKLILIILTVFQLNCFAQTSKQEYNFNYKVKEVLGDLNKDDLLDKVIITQDTLNENAPYRLQIFFQQPDRQFKLIATSVKMIEAQYPYGRDGYTLEIDSLI</sequence>
<reference evidence="2" key="2">
    <citation type="submission" date="2011-02" db="EMBL/GenBank/DDBJ databases">
        <title>The complete genome of Pedobacter saltans DSM 12145.</title>
        <authorList>
            <consortium name="US DOE Joint Genome Institute (JGI-PGF)"/>
            <person name="Lucas S."/>
            <person name="Copeland A."/>
            <person name="Lapidus A."/>
            <person name="Bruce D."/>
            <person name="Goodwin L."/>
            <person name="Pitluck S."/>
            <person name="Kyrpides N."/>
            <person name="Mavromatis K."/>
            <person name="Pagani I."/>
            <person name="Ivanova N."/>
            <person name="Ovchinnikova G."/>
            <person name="Lu M."/>
            <person name="Detter J.C."/>
            <person name="Han C."/>
            <person name="Land M."/>
            <person name="Hauser L."/>
            <person name="Markowitz V."/>
            <person name="Cheng J.-F."/>
            <person name="Hugenholtz P."/>
            <person name="Woyke T."/>
            <person name="Wu D."/>
            <person name="Tindall B."/>
            <person name="Pomrenke H.G."/>
            <person name="Brambilla E."/>
            <person name="Klenk H.-P."/>
            <person name="Eisen J.A."/>
        </authorList>
    </citation>
    <scope>NUCLEOTIDE SEQUENCE [LARGE SCALE GENOMIC DNA]</scope>
    <source>
        <strain evidence="2">ATCC 51119 / DSM 12145 / JCM 21818 / LMG 10337 / NBRC 100064 / NCIMB 13643</strain>
    </source>
</reference>
<dbReference type="Proteomes" id="UP000000310">
    <property type="component" value="Chromosome"/>
</dbReference>
<name>F0SCT0_PSESL</name>
<gene>
    <name evidence="1" type="ordered locus">Pedsa_0081</name>
</gene>
<keyword evidence="2" id="KW-1185">Reference proteome</keyword>
<evidence type="ECO:0000313" key="1">
    <source>
        <dbReference type="EMBL" id="ADY50669.1"/>
    </source>
</evidence>
<dbReference type="EMBL" id="CP002545">
    <property type="protein sequence ID" value="ADY50669.1"/>
    <property type="molecule type" value="Genomic_DNA"/>
</dbReference>
<dbReference type="AlphaFoldDB" id="F0SCT0"/>
<protein>
    <submittedName>
        <fullName evidence="1">Uncharacterized protein</fullName>
    </submittedName>
</protein>
<reference evidence="1 2" key="1">
    <citation type="journal article" date="2011" name="Stand. Genomic Sci.">
        <title>Complete genome sequence of the gliding, heparinolytic Pedobacter saltans type strain (113).</title>
        <authorList>
            <person name="Liolios K."/>
            <person name="Sikorski J."/>
            <person name="Lu M."/>
            <person name="Nolan M."/>
            <person name="Lapidus A."/>
            <person name="Lucas S."/>
            <person name="Hammon N."/>
            <person name="Deshpande S."/>
            <person name="Cheng J.F."/>
            <person name="Tapia R."/>
            <person name="Han C."/>
            <person name="Goodwin L."/>
            <person name="Pitluck S."/>
            <person name="Huntemann M."/>
            <person name="Ivanova N."/>
            <person name="Pagani I."/>
            <person name="Mavromatis K."/>
            <person name="Ovchinikova G."/>
            <person name="Pati A."/>
            <person name="Chen A."/>
            <person name="Palaniappan K."/>
            <person name="Land M."/>
            <person name="Hauser L."/>
            <person name="Brambilla E.M."/>
            <person name="Kotsyurbenko O."/>
            <person name="Rohde M."/>
            <person name="Tindall B.J."/>
            <person name="Abt B."/>
            <person name="Goker M."/>
            <person name="Detter J.C."/>
            <person name="Woyke T."/>
            <person name="Bristow J."/>
            <person name="Eisen J.A."/>
            <person name="Markowitz V."/>
            <person name="Hugenholtz P."/>
            <person name="Klenk H.P."/>
            <person name="Kyrpides N.C."/>
        </authorList>
    </citation>
    <scope>NUCLEOTIDE SEQUENCE [LARGE SCALE GENOMIC DNA]</scope>
    <source>
        <strain evidence="2">ATCC 51119 / DSM 12145 / JCM 21818 / LMG 10337 / NBRC 100064 / NCIMB 13643</strain>
    </source>
</reference>